<protein>
    <submittedName>
        <fullName evidence="2">Uncharacterized protein</fullName>
    </submittedName>
</protein>
<proteinExistence type="predicted"/>
<reference evidence="2 3" key="1">
    <citation type="journal article" date="2018" name="Sci. Data">
        <title>The draft genome sequence of cork oak.</title>
        <authorList>
            <person name="Ramos A.M."/>
            <person name="Usie A."/>
            <person name="Barbosa P."/>
            <person name="Barros P.M."/>
            <person name="Capote T."/>
            <person name="Chaves I."/>
            <person name="Simoes F."/>
            <person name="Abreu I."/>
            <person name="Carrasquinho I."/>
            <person name="Faro C."/>
            <person name="Guimaraes J.B."/>
            <person name="Mendonca D."/>
            <person name="Nobrega F."/>
            <person name="Rodrigues L."/>
            <person name="Saibo N.J.M."/>
            <person name="Varela M.C."/>
            <person name="Egas C."/>
            <person name="Matos J."/>
            <person name="Miguel C.M."/>
            <person name="Oliveira M.M."/>
            <person name="Ricardo C.P."/>
            <person name="Goncalves S."/>
        </authorList>
    </citation>
    <scope>NUCLEOTIDE SEQUENCE [LARGE SCALE GENOMIC DNA]</scope>
    <source>
        <strain evidence="3">cv. HL8</strain>
    </source>
</reference>
<sequence length="65" mass="7079">MFLNPVSTANSKPHRAAIGVVFIAKLIGKILFISTNVYIVVLMGTLSGDSTIMEKRDNGSLRESR</sequence>
<dbReference type="Proteomes" id="UP000237347">
    <property type="component" value="Unassembled WGS sequence"/>
</dbReference>
<keyword evidence="1" id="KW-1133">Transmembrane helix</keyword>
<dbReference type="AlphaFoldDB" id="A0AAW0J8E9"/>
<name>A0AAW0J8E9_QUESU</name>
<keyword evidence="1" id="KW-0472">Membrane</keyword>
<evidence type="ECO:0000313" key="3">
    <source>
        <dbReference type="Proteomes" id="UP000237347"/>
    </source>
</evidence>
<gene>
    <name evidence="2" type="ORF">CFP56_035936</name>
</gene>
<keyword evidence="1" id="KW-0812">Transmembrane</keyword>
<dbReference type="EMBL" id="PKMF04000647">
    <property type="protein sequence ID" value="KAK7823067.1"/>
    <property type="molecule type" value="Genomic_DNA"/>
</dbReference>
<evidence type="ECO:0000256" key="1">
    <source>
        <dbReference type="SAM" id="Phobius"/>
    </source>
</evidence>
<evidence type="ECO:0000313" key="2">
    <source>
        <dbReference type="EMBL" id="KAK7823067.1"/>
    </source>
</evidence>
<comment type="caution">
    <text evidence="2">The sequence shown here is derived from an EMBL/GenBank/DDBJ whole genome shotgun (WGS) entry which is preliminary data.</text>
</comment>
<organism evidence="2 3">
    <name type="scientific">Quercus suber</name>
    <name type="common">Cork oak</name>
    <dbReference type="NCBI Taxonomy" id="58331"/>
    <lineage>
        <taxon>Eukaryota</taxon>
        <taxon>Viridiplantae</taxon>
        <taxon>Streptophyta</taxon>
        <taxon>Embryophyta</taxon>
        <taxon>Tracheophyta</taxon>
        <taxon>Spermatophyta</taxon>
        <taxon>Magnoliopsida</taxon>
        <taxon>eudicotyledons</taxon>
        <taxon>Gunneridae</taxon>
        <taxon>Pentapetalae</taxon>
        <taxon>rosids</taxon>
        <taxon>fabids</taxon>
        <taxon>Fagales</taxon>
        <taxon>Fagaceae</taxon>
        <taxon>Quercus</taxon>
    </lineage>
</organism>
<feature type="transmembrane region" description="Helical" evidence="1">
    <location>
        <begin position="20"/>
        <end position="46"/>
    </location>
</feature>
<keyword evidence="3" id="KW-1185">Reference proteome</keyword>
<accession>A0AAW0J8E9</accession>